<sequence length="120" mass="14169">MIKILLNLNDEVVDETSPKELGLKLFYKDDDNLVMHTEYASGLYVSEAEQLQRVFIFDEYDELFQHFIVYSDNWSEELLEYFVRYTLELAGYNGDFSCYMSPDVSVHWDSNSEKFTGWSS</sequence>
<dbReference type="GeneID" id="29066990"/>
<protein>
    <submittedName>
        <fullName evidence="1">Uncharacterized protein</fullName>
    </submittedName>
</protein>
<dbReference type="RefSeq" id="YP_009288703.1">
    <property type="nucleotide sequence ID" value="NC_031087.1"/>
</dbReference>
<keyword evidence="2" id="KW-1185">Reference proteome</keyword>
<dbReference type="EMBL" id="KX258185">
    <property type="protein sequence ID" value="ANT40464.1"/>
    <property type="molecule type" value="Genomic_DNA"/>
</dbReference>
<dbReference type="Proteomes" id="UP000202533">
    <property type="component" value="Segment"/>
</dbReference>
<reference evidence="1 2" key="1">
    <citation type="submission" date="2016-05" db="EMBL/GenBank/DDBJ databases">
        <title>Complete genome sequence of Klebsiella pneumoniae bacteriophage vB_KpnM_KpV477.</title>
        <authorList>
            <person name="Komisarova E.V."/>
            <person name="Krasilnikova V.M."/>
            <person name="Kislichkina A.A."/>
            <person name="Bogun A.G."/>
            <person name="Volozhantsev N.V."/>
        </authorList>
    </citation>
    <scope>NUCLEOTIDE SEQUENCE [LARGE SCALE GENOMIC DNA]</scope>
</reference>
<proteinExistence type="predicted"/>
<gene>
    <name evidence="1" type="ORF">kpv477_027</name>
</gene>
<accession>A0A1B1P8M9</accession>
<name>A0A1B1P8M9_9CAUD</name>
<dbReference type="KEGG" id="vg:29066990"/>
<organism evidence="1 2">
    <name type="scientific">Klebsiella phage vB_KpnM_KpV477</name>
    <dbReference type="NCBI Taxonomy" id="1852625"/>
    <lineage>
        <taxon>Viruses</taxon>
        <taxon>Duplodnaviria</taxon>
        <taxon>Heunggongvirae</taxon>
        <taxon>Uroviricota</taxon>
        <taxon>Caudoviricetes</taxon>
        <taxon>Pantevenvirales</taxon>
        <taxon>Straboviridae</taxon>
        <taxon>Tevenvirinae</taxon>
        <taxon>Jiaodavirus</taxon>
        <taxon>Jiaodavirus kpv477</taxon>
    </lineage>
</organism>
<evidence type="ECO:0000313" key="2">
    <source>
        <dbReference type="Proteomes" id="UP000202533"/>
    </source>
</evidence>
<evidence type="ECO:0000313" key="1">
    <source>
        <dbReference type="EMBL" id="ANT40464.1"/>
    </source>
</evidence>